<accession>A0A915NSV0</accession>
<proteinExistence type="predicted"/>
<feature type="transmembrane region" description="Helical" evidence="1">
    <location>
        <begin position="100"/>
        <end position="123"/>
    </location>
</feature>
<reference evidence="3" key="1">
    <citation type="submission" date="2022-11" db="UniProtKB">
        <authorList>
            <consortium name="WormBaseParasite"/>
        </authorList>
    </citation>
    <scope>IDENTIFICATION</scope>
</reference>
<feature type="transmembrane region" description="Helical" evidence="1">
    <location>
        <begin position="135"/>
        <end position="154"/>
    </location>
</feature>
<organism evidence="2 3">
    <name type="scientific">Meloidogyne floridensis</name>
    <dbReference type="NCBI Taxonomy" id="298350"/>
    <lineage>
        <taxon>Eukaryota</taxon>
        <taxon>Metazoa</taxon>
        <taxon>Ecdysozoa</taxon>
        <taxon>Nematoda</taxon>
        <taxon>Chromadorea</taxon>
        <taxon>Rhabditida</taxon>
        <taxon>Tylenchina</taxon>
        <taxon>Tylenchomorpha</taxon>
        <taxon>Tylenchoidea</taxon>
        <taxon>Meloidogynidae</taxon>
        <taxon>Meloidogyninae</taxon>
        <taxon>Meloidogyne</taxon>
    </lineage>
</organism>
<dbReference type="AlphaFoldDB" id="A0A915NSV0"/>
<evidence type="ECO:0000256" key="1">
    <source>
        <dbReference type="SAM" id="Phobius"/>
    </source>
</evidence>
<keyword evidence="1" id="KW-0812">Transmembrane</keyword>
<evidence type="ECO:0000313" key="3">
    <source>
        <dbReference type="WBParaSite" id="scf7180000421471.g7007"/>
    </source>
</evidence>
<name>A0A915NSV0_9BILA</name>
<evidence type="ECO:0000313" key="2">
    <source>
        <dbReference type="Proteomes" id="UP000887560"/>
    </source>
</evidence>
<dbReference type="WBParaSite" id="scf7180000421471.g7007">
    <property type="protein sequence ID" value="scf7180000421471.g7007"/>
    <property type="gene ID" value="scf7180000421471.g7007"/>
</dbReference>
<dbReference type="Pfam" id="PF10321">
    <property type="entry name" value="7TM_GPCR_Srt"/>
    <property type="match status" value="1"/>
</dbReference>
<dbReference type="InterPro" id="IPR019425">
    <property type="entry name" value="7TM_GPCR_serpentine_rcpt_Srt"/>
</dbReference>
<keyword evidence="1" id="KW-1133">Transmembrane helix</keyword>
<protein>
    <submittedName>
        <fullName evidence="3">Uncharacterized protein</fullName>
    </submittedName>
</protein>
<keyword evidence="2" id="KW-1185">Reference proteome</keyword>
<dbReference type="Proteomes" id="UP000887560">
    <property type="component" value="Unplaced"/>
</dbReference>
<keyword evidence="1" id="KW-0472">Membrane</keyword>
<dbReference type="SUPFAM" id="SSF81321">
    <property type="entry name" value="Family A G protein-coupled receptor-like"/>
    <property type="match status" value="1"/>
</dbReference>
<sequence>MTLKLLPKSELAIRQVSALFHVSSSPQFNNLQQYHNQIMTNNKIHQQRLSIQQGENGRAVEGGNNIPEFYKNRPSIQSRISIQHDTLTPKQSLIQHERRLLLQAIVLFVVEFSLSTIWFLQMVDLLPDGIIANVLANWYWIFYNGFRPFVYLAMNKTIRTRLLSLWLNKQSESTAEFAKIPRIVQQEVMLVSGANPVTPRRPMPLVNEPIL</sequence>